<dbReference type="InterPro" id="IPR029052">
    <property type="entry name" value="Metallo-depent_PP-like"/>
</dbReference>
<dbReference type="InterPro" id="IPR051693">
    <property type="entry name" value="UPF0046_metallophosphoest"/>
</dbReference>
<accession>A0A7S4MPW0</accession>
<gene>
    <name evidence="3" type="ORF">VSP0166_LOCUS14952</name>
</gene>
<sequence length="283" mass="31424">MGQKGSKEGRLPTSTVSEQGELEREARELRKVQRRRVMDRERLLQSVGTVEPENKPDFLLSGSSPSVRVVAISDTHNRASEMEHDIPEGDILIHAGDFTEFSSDEEIAKFQSFLESLKHKHIIIIGGNHDETVLAATTDPASQSEEVRSLLTSGCCTYLNNEVIEIESIKIYGIPWVKGGFQQCQGAYSNIPEDVDILITHAPPLGYGDSMIGSTHSGDQDLLTMVLEKKPRFHVYGHAHEGYGTYKNHNTVFINAATCSRDLSPIHAPVVFDVNTSNERKDH</sequence>
<evidence type="ECO:0000256" key="1">
    <source>
        <dbReference type="SAM" id="MobiDB-lite"/>
    </source>
</evidence>
<dbReference type="PANTHER" id="PTHR12905">
    <property type="entry name" value="METALLOPHOSPHOESTERASE"/>
    <property type="match status" value="1"/>
</dbReference>
<dbReference type="Pfam" id="PF00149">
    <property type="entry name" value="Metallophos"/>
    <property type="match status" value="1"/>
</dbReference>
<proteinExistence type="predicted"/>
<dbReference type="PANTHER" id="PTHR12905:SF0">
    <property type="entry name" value="CALCINEURIN-LIKE PHOSPHOESTERASE DOMAIN-CONTAINING PROTEIN"/>
    <property type="match status" value="1"/>
</dbReference>
<feature type="domain" description="Calcineurin-like phosphoesterase" evidence="2">
    <location>
        <begin position="68"/>
        <end position="241"/>
    </location>
</feature>
<protein>
    <recommendedName>
        <fullName evidence="2">Calcineurin-like phosphoesterase domain-containing protein</fullName>
    </recommendedName>
</protein>
<evidence type="ECO:0000259" key="2">
    <source>
        <dbReference type="Pfam" id="PF00149"/>
    </source>
</evidence>
<evidence type="ECO:0000313" key="3">
    <source>
        <dbReference type="EMBL" id="CAE2234827.1"/>
    </source>
</evidence>
<dbReference type="GO" id="GO:0016787">
    <property type="term" value="F:hydrolase activity"/>
    <property type="evidence" value="ECO:0007669"/>
    <property type="project" value="InterPro"/>
</dbReference>
<dbReference type="AlphaFoldDB" id="A0A7S4MPW0"/>
<dbReference type="SUPFAM" id="SSF56300">
    <property type="entry name" value="Metallo-dependent phosphatases"/>
    <property type="match status" value="1"/>
</dbReference>
<organism evidence="3">
    <name type="scientific">Vannella robusta</name>
    <dbReference type="NCBI Taxonomy" id="1487602"/>
    <lineage>
        <taxon>Eukaryota</taxon>
        <taxon>Amoebozoa</taxon>
        <taxon>Discosea</taxon>
        <taxon>Flabellinia</taxon>
        <taxon>Vannellidae</taxon>
        <taxon>Vannella</taxon>
    </lineage>
</organism>
<reference evidence="3" key="1">
    <citation type="submission" date="2021-01" db="EMBL/GenBank/DDBJ databases">
        <authorList>
            <person name="Corre E."/>
            <person name="Pelletier E."/>
            <person name="Niang G."/>
            <person name="Scheremetjew M."/>
            <person name="Finn R."/>
            <person name="Kale V."/>
            <person name="Holt S."/>
            <person name="Cochrane G."/>
            <person name="Meng A."/>
            <person name="Brown T."/>
            <person name="Cohen L."/>
        </authorList>
    </citation>
    <scope>NUCLEOTIDE SEQUENCE</scope>
    <source>
        <strain evidence="3">DIVA3 518/3/11/1/6</strain>
    </source>
</reference>
<dbReference type="InterPro" id="IPR004843">
    <property type="entry name" value="Calcineurin-like_PHP"/>
</dbReference>
<dbReference type="CDD" id="cd07379">
    <property type="entry name" value="MPP_239FB"/>
    <property type="match status" value="1"/>
</dbReference>
<name>A0A7S4MPW0_9EUKA</name>
<feature type="compositionally biased region" description="Basic and acidic residues" evidence="1">
    <location>
        <begin position="1"/>
        <end position="10"/>
    </location>
</feature>
<dbReference type="Gene3D" id="3.60.21.10">
    <property type="match status" value="1"/>
</dbReference>
<dbReference type="EMBL" id="HBKP01021288">
    <property type="protein sequence ID" value="CAE2234827.1"/>
    <property type="molecule type" value="Transcribed_RNA"/>
</dbReference>
<feature type="region of interest" description="Disordered" evidence="1">
    <location>
        <begin position="1"/>
        <end position="27"/>
    </location>
</feature>